<feature type="transmembrane region" description="Helical" evidence="10">
    <location>
        <begin position="173"/>
        <end position="199"/>
    </location>
</feature>
<proteinExistence type="predicted"/>
<dbReference type="Pfam" id="PF00001">
    <property type="entry name" value="7tm_1"/>
    <property type="match status" value="2"/>
</dbReference>
<evidence type="ECO:0000256" key="1">
    <source>
        <dbReference type="ARBA" id="ARBA00004651"/>
    </source>
</evidence>
<dbReference type="CDD" id="cd00637">
    <property type="entry name" value="7tm_classA_rhodopsin-like"/>
    <property type="match status" value="2"/>
</dbReference>
<keyword evidence="6 10" id="KW-0472">Membrane</keyword>
<evidence type="ECO:0000313" key="13">
    <source>
        <dbReference type="Proteomes" id="UP000275408"/>
    </source>
</evidence>
<evidence type="ECO:0000256" key="5">
    <source>
        <dbReference type="ARBA" id="ARBA00023040"/>
    </source>
</evidence>
<keyword evidence="5" id="KW-0297">G-protein coupled receptor</keyword>
<feature type="transmembrane region" description="Helical" evidence="10">
    <location>
        <begin position="407"/>
        <end position="426"/>
    </location>
</feature>
<dbReference type="PRINTS" id="PR00237">
    <property type="entry name" value="GPCRRHODOPSN"/>
</dbReference>
<dbReference type="EMBL" id="RCHS01000676">
    <property type="protein sequence ID" value="RMX57334.1"/>
    <property type="molecule type" value="Genomic_DNA"/>
</dbReference>
<feature type="non-terminal residue" evidence="12">
    <location>
        <position position="1"/>
    </location>
</feature>
<evidence type="ECO:0000256" key="8">
    <source>
        <dbReference type="ARBA" id="ARBA00023180"/>
    </source>
</evidence>
<organism evidence="12 13">
    <name type="scientific">Pocillopora damicornis</name>
    <name type="common">Cauliflower coral</name>
    <name type="synonym">Millepora damicornis</name>
    <dbReference type="NCBI Taxonomy" id="46731"/>
    <lineage>
        <taxon>Eukaryota</taxon>
        <taxon>Metazoa</taxon>
        <taxon>Cnidaria</taxon>
        <taxon>Anthozoa</taxon>
        <taxon>Hexacorallia</taxon>
        <taxon>Scleractinia</taxon>
        <taxon>Astrocoeniina</taxon>
        <taxon>Pocilloporidae</taxon>
        <taxon>Pocillopora</taxon>
    </lineage>
</organism>
<feature type="transmembrane region" description="Helical" evidence="10">
    <location>
        <begin position="250"/>
        <end position="271"/>
    </location>
</feature>
<dbReference type="PROSITE" id="PS50262">
    <property type="entry name" value="G_PROTEIN_RECEP_F1_2"/>
    <property type="match status" value="2"/>
</dbReference>
<dbReference type="GO" id="GO:0005886">
    <property type="term" value="C:plasma membrane"/>
    <property type="evidence" value="ECO:0007669"/>
    <property type="project" value="UniProtKB-SubCell"/>
</dbReference>
<dbReference type="Gene3D" id="1.20.1070.10">
    <property type="entry name" value="Rhodopsin 7-helix transmembrane proteins"/>
    <property type="match status" value="2"/>
</dbReference>
<protein>
    <recommendedName>
        <fullName evidence="11">G-protein coupled receptors family 1 profile domain-containing protein</fullName>
    </recommendedName>
</protein>
<evidence type="ECO:0000256" key="10">
    <source>
        <dbReference type="SAM" id="Phobius"/>
    </source>
</evidence>
<comment type="subcellular location">
    <subcellularLocation>
        <location evidence="1">Cell membrane</location>
        <topology evidence="1">Multi-pass membrane protein</topology>
    </subcellularLocation>
</comment>
<dbReference type="SMART" id="SM01381">
    <property type="entry name" value="7TM_GPCR_Srsx"/>
    <property type="match status" value="1"/>
</dbReference>
<reference evidence="12 13" key="1">
    <citation type="journal article" date="2018" name="Sci. Rep.">
        <title>Comparative analysis of the Pocillopora damicornis genome highlights role of immune system in coral evolution.</title>
        <authorList>
            <person name="Cunning R."/>
            <person name="Bay R.A."/>
            <person name="Gillette P."/>
            <person name="Baker A.C."/>
            <person name="Traylor-Knowles N."/>
        </authorList>
    </citation>
    <scope>NUCLEOTIDE SEQUENCE [LARGE SCALE GENOMIC DNA]</scope>
    <source>
        <strain evidence="12">RSMAS</strain>
        <tissue evidence="12">Whole animal</tissue>
    </source>
</reference>
<gene>
    <name evidence="12" type="ORF">pdam_00023513</name>
</gene>
<keyword evidence="13" id="KW-1185">Reference proteome</keyword>
<evidence type="ECO:0000256" key="6">
    <source>
        <dbReference type="ARBA" id="ARBA00023136"/>
    </source>
</evidence>
<keyword evidence="7" id="KW-0675">Receptor</keyword>
<dbReference type="PANTHER" id="PTHR24246">
    <property type="entry name" value="OLFACTORY RECEPTOR AND ADENOSINE RECEPTOR"/>
    <property type="match status" value="1"/>
</dbReference>
<feature type="non-terminal residue" evidence="12">
    <location>
        <position position="454"/>
    </location>
</feature>
<dbReference type="PANTHER" id="PTHR24246:SF27">
    <property type="entry name" value="ADENOSINE RECEPTOR, ISOFORM A"/>
    <property type="match status" value="1"/>
</dbReference>
<feature type="domain" description="G-protein coupled receptors family 1 profile" evidence="11">
    <location>
        <begin position="190"/>
        <end position="424"/>
    </location>
</feature>
<dbReference type="OrthoDB" id="5986812at2759"/>
<evidence type="ECO:0000256" key="7">
    <source>
        <dbReference type="ARBA" id="ARBA00023170"/>
    </source>
</evidence>
<sequence>HRVVKRWIYKALIAITWIIAGAISLANITLRVLREMSKYLYLWNLFNAFCLTIICISYTSIYVKVRHGAQGLYHNAATRERKLTATLFIVTFLSLSLWLPYFVTWVVMEASDYLVTPPFRLFYFFIFLFHANSLINPILYLIKISGYRRAFIALFRIRCQQQRRGHMFPKPECLTWLTIYFTLSFATAAFNAITIVVFIKHRNLRNRGAYLIINLAVADMLVGGFSTFDLSYFYGQTCNIWKSNSGRISYLLKFAIIFLFLVCSLANVTAISLERVHATFWPFKHRVLKKRVYNVIIVVIWIIAGSMSLAYITLIEFNAPSAFFYLWNSFNAICLSVICISYASIFVKVRYSSQGLHSNASTRERKLTATLFTVTFLSLVLWLPYVVNRLLLEASNFSIMPPLRLDFFLVFLFHTNSFINPILYLIKIPGFRRALIALFKICCPQNRQVQVFPY</sequence>
<feature type="transmembrane region" description="Helical" evidence="10">
    <location>
        <begin position="324"/>
        <end position="347"/>
    </location>
</feature>
<keyword evidence="9" id="KW-0807">Transducer</keyword>
<dbReference type="InterPro" id="IPR000276">
    <property type="entry name" value="GPCR_Rhodpsn"/>
</dbReference>
<dbReference type="AlphaFoldDB" id="A0A3M6UUV1"/>
<evidence type="ECO:0000313" key="12">
    <source>
        <dbReference type="EMBL" id="RMX57334.1"/>
    </source>
</evidence>
<keyword evidence="2" id="KW-1003">Cell membrane</keyword>
<feature type="transmembrane region" description="Helical" evidence="10">
    <location>
        <begin position="40"/>
        <end position="63"/>
    </location>
</feature>
<comment type="caution">
    <text evidence="12">The sequence shown here is derived from an EMBL/GenBank/DDBJ whole genome shotgun (WGS) entry which is preliminary data.</text>
</comment>
<evidence type="ECO:0000259" key="11">
    <source>
        <dbReference type="PROSITE" id="PS50262"/>
    </source>
</evidence>
<accession>A0A3M6UUV1</accession>
<name>A0A3M6UUV1_POCDA</name>
<keyword evidence="8" id="KW-0325">Glycoprotein</keyword>
<dbReference type="SUPFAM" id="SSF81321">
    <property type="entry name" value="Family A G protein-coupled receptor-like"/>
    <property type="match status" value="2"/>
</dbReference>
<evidence type="ECO:0000256" key="9">
    <source>
        <dbReference type="ARBA" id="ARBA00023224"/>
    </source>
</evidence>
<dbReference type="Proteomes" id="UP000275408">
    <property type="component" value="Unassembled WGS sequence"/>
</dbReference>
<feature type="transmembrane region" description="Helical" evidence="10">
    <location>
        <begin position="83"/>
        <end position="101"/>
    </location>
</feature>
<evidence type="ECO:0000256" key="2">
    <source>
        <dbReference type="ARBA" id="ARBA00022475"/>
    </source>
</evidence>
<evidence type="ECO:0000256" key="4">
    <source>
        <dbReference type="ARBA" id="ARBA00022989"/>
    </source>
</evidence>
<feature type="transmembrane region" description="Helical" evidence="10">
    <location>
        <begin position="292"/>
        <end position="312"/>
    </location>
</feature>
<dbReference type="InterPro" id="IPR017452">
    <property type="entry name" value="GPCR_Rhodpsn_7TM"/>
</dbReference>
<dbReference type="GO" id="GO:0004930">
    <property type="term" value="F:G protein-coupled receptor activity"/>
    <property type="evidence" value="ECO:0007669"/>
    <property type="project" value="UniProtKB-KW"/>
</dbReference>
<feature type="transmembrane region" description="Helical" evidence="10">
    <location>
        <begin position="121"/>
        <end position="142"/>
    </location>
</feature>
<evidence type="ECO:0000256" key="3">
    <source>
        <dbReference type="ARBA" id="ARBA00022692"/>
    </source>
</evidence>
<feature type="transmembrane region" description="Helical" evidence="10">
    <location>
        <begin position="7"/>
        <end position="28"/>
    </location>
</feature>
<feature type="transmembrane region" description="Helical" evidence="10">
    <location>
        <begin position="367"/>
        <end position="387"/>
    </location>
</feature>
<keyword evidence="4 10" id="KW-1133">Transmembrane helix</keyword>
<keyword evidence="3 10" id="KW-0812">Transmembrane</keyword>
<feature type="domain" description="G-protein coupled receptors family 1 profile" evidence="11">
    <location>
        <begin position="51"/>
        <end position="140"/>
    </location>
</feature>